<evidence type="ECO:0000313" key="3">
    <source>
        <dbReference type="Proteomes" id="UP000030889"/>
    </source>
</evidence>
<comment type="caution">
    <text evidence="2">The sequence shown here is derived from an EMBL/GenBank/DDBJ whole genome shotgun (WGS) entry which is preliminary data.</text>
</comment>
<evidence type="ECO:0000313" key="2">
    <source>
        <dbReference type="EMBL" id="KHE41675.1"/>
    </source>
</evidence>
<keyword evidence="3" id="KW-1185">Reference proteome</keyword>
<dbReference type="Pfam" id="PF07228">
    <property type="entry name" value="SpoIIE"/>
    <property type="match status" value="1"/>
</dbReference>
<dbReference type="SUPFAM" id="SSF81606">
    <property type="entry name" value="PP2C-like"/>
    <property type="match status" value="1"/>
</dbReference>
<proteinExistence type="predicted"/>
<organism evidence="2 3">
    <name type="scientific">Alistipes inops</name>
    <dbReference type="NCBI Taxonomy" id="1501391"/>
    <lineage>
        <taxon>Bacteria</taxon>
        <taxon>Pseudomonadati</taxon>
        <taxon>Bacteroidota</taxon>
        <taxon>Bacteroidia</taxon>
        <taxon>Bacteroidales</taxon>
        <taxon>Rikenellaceae</taxon>
        <taxon>Alistipes</taxon>
    </lineage>
</organism>
<dbReference type="Proteomes" id="UP000030889">
    <property type="component" value="Unassembled WGS sequence"/>
</dbReference>
<dbReference type="EMBL" id="JRGF01000009">
    <property type="protein sequence ID" value="KHE41675.1"/>
    <property type="molecule type" value="Genomic_DNA"/>
</dbReference>
<dbReference type="RefSeq" id="WP_035473779.1">
    <property type="nucleotide sequence ID" value="NZ_JRGF01000009.1"/>
</dbReference>
<feature type="domain" description="PPM-type phosphatase" evidence="1">
    <location>
        <begin position="7"/>
        <end position="230"/>
    </location>
</feature>
<dbReference type="Gene3D" id="3.60.40.10">
    <property type="entry name" value="PPM-type phosphatase domain"/>
    <property type="match status" value="1"/>
</dbReference>
<dbReference type="InterPro" id="IPR036457">
    <property type="entry name" value="PPM-type-like_dom_sf"/>
</dbReference>
<dbReference type="InterPro" id="IPR001932">
    <property type="entry name" value="PPM-type_phosphatase-like_dom"/>
</dbReference>
<evidence type="ECO:0000259" key="1">
    <source>
        <dbReference type="SMART" id="SM00331"/>
    </source>
</evidence>
<accession>A0ABR4YI70</accession>
<reference evidence="2 3" key="1">
    <citation type="submission" date="2014-09" db="EMBL/GenBank/DDBJ databases">
        <title>Alistipes sp. 627, sp. nov., a novel member of the family Rikenellaceae isolated from human faeces.</title>
        <authorList>
            <person name="Shkoporov A.N."/>
            <person name="Chaplin A.V."/>
            <person name="Motuzova O.V."/>
            <person name="Kafarskaia L.I."/>
            <person name="Khokhlova E.V."/>
            <person name="Efimov B.A."/>
        </authorList>
    </citation>
    <scope>NUCLEOTIDE SEQUENCE [LARGE SCALE GENOMIC DNA]</scope>
    <source>
        <strain evidence="2 3">627</strain>
    </source>
</reference>
<dbReference type="SMART" id="SM00331">
    <property type="entry name" value="PP2C_SIG"/>
    <property type="match status" value="1"/>
</dbReference>
<protein>
    <submittedName>
        <fullName evidence="2">Stage II sporulation protein E</fullName>
    </submittedName>
</protein>
<sequence>MRVNGDFIEVDCFQKNKGDNIVCGDSFVSHKFKEEGRVISVLSDGLGSGIKASVLSTMTSSMLLNFSMMNEDITAAAASIIKTLPRDEVRKISYSTFCLCDIDCFGNTRIAEYENPAYYLFRGGQFVDVEKKRIPVERDDMGQTAMWLSEFAMEKEDRIIFFSDGVSQSGMGNRNMPFGWEEGAKAFIRECVARNPSISAKELARKVVIESEKNDGYTLKDDTSCCVIYMRKPRNLLICTGPPFDEKNDAYLSKLVTEFPGRKIICGGTTANILSRETGREITLDMEMMEPDLPPASRMEGIDLITEGILTLSRVESLLSGDGGDGQRRGGPADQILQMLADSDKITFLVGTRINIAHQDPTLPVELEIRRNVVKKIKYLLETKWLKDVDITYL</sequence>
<name>A0ABR4YI70_9BACT</name>
<gene>
    <name evidence="2" type="ORF">LG35_07905</name>
</gene>